<feature type="region of interest" description="Disordered" evidence="4">
    <location>
        <begin position="267"/>
        <end position="304"/>
    </location>
</feature>
<dbReference type="InterPro" id="IPR036381">
    <property type="entry name" value="Tus_dom1"/>
</dbReference>
<dbReference type="GO" id="GO:0006274">
    <property type="term" value="P:DNA replication termination"/>
    <property type="evidence" value="ECO:0007669"/>
    <property type="project" value="InterPro"/>
</dbReference>
<protein>
    <recommendedName>
        <fullName evidence="6">Replication terminus site-binding protein</fullName>
    </recommendedName>
</protein>
<evidence type="ECO:0008006" key="6">
    <source>
        <dbReference type="Google" id="ProtNLM"/>
    </source>
</evidence>
<feature type="compositionally biased region" description="Basic and acidic residues" evidence="4">
    <location>
        <begin position="267"/>
        <end position="279"/>
    </location>
</feature>
<name>A0A6C0L2Q2_PSEAI</name>
<evidence type="ECO:0000313" key="5">
    <source>
        <dbReference type="EMBL" id="QHU24585.1"/>
    </source>
</evidence>
<proteinExistence type="predicted"/>
<dbReference type="SUPFAM" id="SSF56596">
    <property type="entry name" value="Replication terminator protein (Tus)"/>
    <property type="match status" value="1"/>
</dbReference>
<keyword evidence="1" id="KW-0963">Cytoplasm</keyword>
<reference evidence="5" key="1">
    <citation type="submission" date="2019-10" db="EMBL/GenBank/DDBJ databases">
        <title>Extensively Drug-Resistant Pseudomonas aeruginosa ST664 clone carrying KPC-2-encoding megaplasmid in a burn clinic.</title>
        <authorList>
            <person name="Li Z."/>
            <person name="Cai Z."/>
            <person name="Cai Z."/>
            <person name="Zhang Y."/>
            <person name="Fu T."/>
            <person name="Jin Y."/>
            <person name="Cheng Z."/>
            <person name="Jin S."/>
            <person name="Wu W."/>
            <person name="Yang L."/>
            <person name="Bai F."/>
        </authorList>
    </citation>
    <scope>NUCLEOTIDE SEQUENCE</scope>
    <source>
        <strain evidence="5">NK546</strain>
        <plasmid evidence="5">pNK546b</plasmid>
    </source>
</reference>
<dbReference type="RefSeq" id="WP_034073586.1">
    <property type="nucleotide sequence ID" value="NZ_CP081478.1"/>
</dbReference>
<evidence type="ECO:0000256" key="1">
    <source>
        <dbReference type="ARBA" id="ARBA00022490"/>
    </source>
</evidence>
<dbReference type="GO" id="GO:0005737">
    <property type="term" value="C:cytoplasm"/>
    <property type="evidence" value="ECO:0007669"/>
    <property type="project" value="InterPro"/>
</dbReference>
<geneLocation type="plasmid" evidence="5">
    <name>pNK546b</name>
</geneLocation>
<dbReference type="EMBL" id="MN583270">
    <property type="protein sequence ID" value="QHU24585.1"/>
    <property type="molecule type" value="Genomic_DNA"/>
</dbReference>
<keyword evidence="3" id="KW-0238">DNA-binding</keyword>
<accession>A0A6C0L2Q2</accession>
<evidence type="ECO:0000256" key="2">
    <source>
        <dbReference type="ARBA" id="ARBA00022705"/>
    </source>
</evidence>
<evidence type="ECO:0000256" key="3">
    <source>
        <dbReference type="ARBA" id="ARBA00023125"/>
    </source>
</evidence>
<dbReference type="InterPro" id="IPR008865">
    <property type="entry name" value="DNA_replication_term_site-bd"/>
</dbReference>
<dbReference type="GO" id="GO:0003677">
    <property type="term" value="F:DNA binding"/>
    <property type="evidence" value="ECO:0007669"/>
    <property type="project" value="UniProtKB-KW"/>
</dbReference>
<dbReference type="InterPro" id="IPR036384">
    <property type="entry name" value="Tus_sf"/>
</dbReference>
<sequence>MTEAIVSAYERLVETVGAFNEKWPALVVGGMIWRIPLLTEQRTPSQINVQLLTGTDAIKAAVAALHEFERDLDQAPGTVLRLPGFFILSGSILEEGRAVNRCKSELVEAIEAERVFRNVAVSRRSHIMRQALGKNFSLNQLKRGIQVFDAAPRQITFTWAGHTSGKERVTVGHVREALLAEAHERSMATGEPVMSSPQWIDLRSIANMAETDVLDVPKPIAPHPRAMLWFSESSRYDAMLHANLPFFVLRGNSPPKVVGLKDFDRTARTAKRPDTKSREPALPGGRFFVAEDSSSSTGAPAAGSIAGVESTYAESLSRKV</sequence>
<organism evidence="5">
    <name type="scientific">Pseudomonas aeruginosa</name>
    <dbReference type="NCBI Taxonomy" id="287"/>
    <lineage>
        <taxon>Bacteria</taxon>
        <taxon>Pseudomonadati</taxon>
        <taxon>Pseudomonadota</taxon>
        <taxon>Gammaproteobacteria</taxon>
        <taxon>Pseudomonadales</taxon>
        <taxon>Pseudomonadaceae</taxon>
        <taxon>Pseudomonas</taxon>
    </lineage>
</organism>
<evidence type="ECO:0000256" key="4">
    <source>
        <dbReference type="SAM" id="MobiDB-lite"/>
    </source>
</evidence>
<keyword evidence="5" id="KW-0614">Plasmid</keyword>
<dbReference type="Gene3D" id="3.50.14.10">
    <property type="entry name" value="Replication terminator Tus, domain 1 superfamily/Replication terminator Tus"/>
    <property type="match status" value="1"/>
</dbReference>
<feature type="compositionally biased region" description="Low complexity" evidence="4">
    <location>
        <begin position="293"/>
        <end position="304"/>
    </location>
</feature>
<keyword evidence="2" id="KW-0235">DNA replication</keyword>
<dbReference type="AlphaFoldDB" id="A0A6C0L2Q2"/>
<dbReference type="Pfam" id="PF05472">
    <property type="entry name" value="Ter"/>
    <property type="match status" value="1"/>
</dbReference>